<keyword evidence="2" id="KW-1185">Reference proteome</keyword>
<dbReference type="EMBL" id="CM034401">
    <property type="protein sequence ID" value="KAJ0175543.1"/>
    <property type="molecule type" value="Genomic_DNA"/>
</dbReference>
<organism evidence="1 2">
    <name type="scientific">Dendrolimus kikuchii</name>
    <dbReference type="NCBI Taxonomy" id="765133"/>
    <lineage>
        <taxon>Eukaryota</taxon>
        <taxon>Metazoa</taxon>
        <taxon>Ecdysozoa</taxon>
        <taxon>Arthropoda</taxon>
        <taxon>Hexapoda</taxon>
        <taxon>Insecta</taxon>
        <taxon>Pterygota</taxon>
        <taxon>Neoptera</taxon>
        <taxon>Endopterygota</taxon>
        <taxon>Lepidoptera</taxon>
        <taxon>Glossata</taxon>
        <taxon>Ditrysia</taxon>
        <taxon>Bombycoidea</taxon>
        <taxon>Lasiocampidae</taxon>
        <taxon>Dendrolimus</taxon>
    </lineage>
</organism>
<evidence type="ECO:0000313" key="1">
    <source>
        <dbReference type="EMBL" id="KAJ0175543.1"/>
    </source>
</evidence>
<dbReference type="Proteomes" id="UP000824533">
    <property type="component" value="Linkage Group LG15"/>
</dbReference>
<proteinExistence type="predicted"/>
<accession>A0ACC1CW63</accession>
<reference evidence="1 2" key="1">
    <citation type="journal article" date="2021" name="Front. Genet.">
        <title>Chromosome-Level Genome Assembly Reveals Significant Gene Expansion in the Toll and IMD Signaling Pathways of Dendrolimus kikuchii.</title>
        <authorList>
            <person name="Zhou J."/>
            <person name="Wu P."/>
            <person name="Xiong Z."/>
            <person name="Liu N."/>
            <person name="Zhao N."/>
            <person name="Ji M."/>
            <person name="Qiu Y."/>
            <person name="Yang B."/>
        </authorList>
    </citation>
    <scope>NUCLEOTIDE SEQUENCE [LARGE SCALE GENOMIC DNA]</scope>
    <source>
        <strain evidence="1">Ann1</strain>
    </source>
</reference>
<comment type="caution">
    <text evidence="1">The sequence shown here is derived from an EMBL/GenBank/DDBJ whole genome shotgun (WGS) entry which is preliminary data.</text>
</comment>
<protein>
    <submittedName>
        <fullName evidence="1">Uncharacterized protein</fullName>
    </submittedName>
</protein>
<evidence type="ECO:0000313" key="2">
    <source>
        <dbReference type="Proteomes" id="UP000824533"/>
    </source>
</evidence>
<name>A0ACC1CW63_9NEOP</name>
<sequence>MLVVFCVVFTLVRSYSATLTPFSIRNENSNLCIINILQTYYSNGNQTVYVDINSEDLETLKAIHLSQVIGIISRKTNQMSITYIDGYLIHVRNTATFINNFANLTRETTWNPSGKFLIVMESLEEIELRSIFNVLLKCRVRDVVILSGVQMYTYNPFENYSCGKYYSRIISLGSCLNFTEDLFPDKLVNGVKNCTINIGTTHWPPYAVIEQYILRVIAGKEQFHANFSSRYDAENFTTISLDLTASGPMDMLQKNETDIMIGGLLLIPSRASVFDYLHGHLDLYDTVNIVVKKASLVPLWKQFYTEFQPIVWALIFIVLFIYALLLVFLLRVKDKCYIFLKVLDVLFLHGFKIQGHMILKVIFVIWVVCAYMINCFYQTSLSSLTTKPSTDYQISKEEEISPYNLKPCVSNVMSMYSDSDSYFPLPDENNEEESCKTLLNSIKIVGNSSELYTLVLHSIYHYNKYIFLDEWGESSVYVFPKAMSSVIYAMYTYKGFPLQHKLQMYNLRLRENGCIDKILNDHYYFQMIQNHYRQKEFSARVVVPWLIYLVGIISSSFAFVLEIFHHHYNVQGRVY</sequence>
<gene>
    <name evidence="1" type="ORF">K1T71_008702</name>
</gene>